<name>A0A928Z7U0_9CYAN</name>
<proteinExistence type="predicted"/>
<evidence type="ECO:0000313" key="1">
    <source>
        <dbReference type="EMBL" id="MBE9033485.1"/>
    </source>
</evidence>
<evidence type="ECO:0000313" key="2">
    <source>
        <dbReference type="Proteomes" id="UP000625316"/>
    </source>
</evidence>
<reference evidence="1" key="1">
    <citation type="submission" date="2020-10" db="EMBL/GenBank/DDBJ databases">
        <authorList>
            <person name="Castelo-Branco R."/>
            <person name="Eusebio N."/>
            <person name="Adriana R."/>
            <person name="Vieira A."/>
            <person name="Brugerolle De Fraissinette N."/>
            <person name="Rezende De Castro R."/>
            <person name="Schneider M.P."/>
            <person name="Vasconcelos V."/>
            <person name="Leao P.N."/>
        </authorList>
    </citation>
    <scope>NUCLEOTIDE SEQUENCE</scope>
    <source>
        <strain evidence="1">LEGE 11480</strain>
    </source>
</reference>
<keyword evidence="2" id="KW-1185">Reference proteome</keyword>
<dbReference type="Proteomes" id="UP000625316">
    <property type="component" value="Unassembled WGS sequence"/>
</dbReference>
<gene>
    <name evidence="1" type="ORF">IQ266_27525</name>
</gene>
<sequence>MNAWQPIEAAFRTALIAQGLDPDEWLEPCIDRFVGHLTAGKDFQVGVEETIDSVIYYGQPEEEDCIAA</sequence>
<protein>
    <submittedName>
        <fullName evidence="1">Uncharacterized protein</fullName>
    </submittedName>
</protein>
<dbReference type="RefSeq" id="WP_264328282.1">
    <property type="nucleotide sequence ID" value="NZ_JADEXQ010000218.1"/>
</dbReference>
<dbReference type="EMBL" id="JADEXQ010000218">
    <property type="protein sequence ID" value="MBE9033485.1"/>
    <property type="molecule type" value="Genomic_DNA"/>
</dbReference>
<organism evidence="1 2">
    <name type="scientific">Romeriopsis navalis LEGE 11480</name>
    <dbReference type="NCBI Taxonomy" id="2777977"/>
    <lineage>
        <taxon>Bacteria</taxon>
        <taxon>Bacillati</taxon>
        <taxon>Cyanobacteriota</taxon>
        <taxon>Cyanophyceae</taxon>
        <taxon>Leptolyngbyales</taxon>
        <taxon>Leptolyngbyaceae</taxon>
        <taxon>Romeriopsis</taxon>
        <taxon>Romeriopsis navalis</taxon>
    </lineage>
</organism>
<dbReference type="AlphaFoldDB" id="A0A928Z7U0"/>
<comment type="caution">
    <text evidence="1">The sequence shown here is derived from an EMBL/GenBank/DDBJ whole genome shotgun (WGS) entry which is preliminary data.</text>
</comment>
<accession>A0A928Z7U0</accession>